<accession>A0A1T4SIJ1</accession>
<evidence type="ECO:0000256" key="6">
    <source>
        <dbReference type="RuleBase" id="RU361217"/>
    </source>
</evidence>
<dbReference type="GO" id="GO:0006072">
    <property type="term" value="P:glycerol-3-phosphate metabolic process"/>
    <property type="evidence" value="ECO:0007669"/>
    <property type="project" value="UniProtKB-UniRule"/>
</dbReference>
<dbReference type="InterPro" id="IPR006076">
    <property type="entry name" value="FAD-dep_OxRdtase"/>
</dbReference>
<dbReference type="Gene3D" id="3.50.50.60">
    <property type="entry name" value="FAD/NAD(P)-binding domain"/>
    <property type="match status" value="1"/>
</dbReference>
<dbReference type="Pfam" id="PF01266">
    <property type="entry name" value="DAO"/>
    <property type="match status" value="1"/>
</dbReference>
<evidence type="ECO:0000256" key="5">
    <source>
        <dbReference type="ARBA" id="ARBA00023002"/>
    </source>
</evidence>
<dbReference type="OrthoDB" id="9766796at2"/>
<keyword evidence="3 6" id="KW-0285">Flavoprotein</keyword>
<dbReference type="PANTHER" id="PTHR11985:SF15">
    <property type="entry name" value="GLYCEROL-3-PHOSPHATE DEHYDROGENASE, MITOCHONDRIAL"/>
    <property type="match status" value="1"/>
</dbReference>
<dbReference type="RefSeq" id="WP_078709312.1">
    <property type="nucleotide sequence ID" value="NZ_FUXL01000011.1"/>
</dbReference>
<dbReference type="GO" id="GO:0004368">
    <property type="term" value="F:glycerol-3-phosphate dehydrogenase (quinone) activity"/>
    <property type="evidence" value="ECO:0007669"/>
    <property type="project" value="UniProtKB-EC"/>
</dbReference>
<keyword evidence="4" id="KW-0274">FAD</keyword>
<feature type="domain" description="Alpha-glycerophosphate oxidase C-terminal" evidence="8">
    <location>
        <begin position="400"/>
        <end position="522"/>
    </location>
</feature>
<comment type="catalytic activity">
    <reaction evidence="6">
        <text>a quinone + sn-glycerol 3-phosphate = dihydroxyacetone phosphate + a quinol</text>
        <dbReference type="Rhea" id="RHEA:18977"/>
        <dbReference type="ChEBI" id="CHEBI:24646"/>
        <dbReference type="ChEBI" id="CHEBI:57597"/>
        <dbReference type="ChEBI" id="CHEBI:57642"/>
        <dbReference type="ChEBI" id="CHEBI:132124"/>
        <dbReference type="EC" id="1.1.5.3"/>
    </reaction>
</comment>
<reference evidence="9 10" key="1">
    <citation type="submission" date="2017-02" db="EMBL/GenBank/DDBJ databases">
        <authorList>
            <person name="Peterson S.W."/>
        </authorList>
    </citation>
    <scope>NUCLEOTIDE SEQUENCE [LARGE SCALE GENOMIC DNA]</scope>
    <source>
        <strain evidence="9 10">USBA 369</strain>
    </source>
</reference>
<dbReference type="GO" id="GO:0009331">
    <property type="term" value="C:glycerol-3-phosphate dehydrogenase (FAD) complex"/>
    <property type="evidence" value="ECO:0007669"/>
    <property type="project" value="UniProtKB-UniRule"/>
</dbReference>
<evidence type="ECO:0000313" key="9">
    <source>
        <dbReference type="EMBL" id="SKA28032.1"/>
    </source>
</evidence>
<dbReference type="InterPro" id="IPR036188">
    <property type="entry name" value="FAD/NAD-bd_sf"/>
</dbReference>
<dbReference type="STRING" id="1365950.SAMN05428963_11134"/>
<dbReference type="InterPro" id="IPR038299">
    <property type="entry name" value="DAO_C_sf"/>
</dbReference>
<keyword evidence="5 6" id="KW-0560">Oxidoreductase</keyword>
<dbReference type="PRINTS" id="PR01001">
    <property type="entry name" value="FADG3PDH"/>
</dbReference>
<evidence type="ECO:0000256" key="3">
    <source>
        <dbReference type="ARBA" id="ARBA00022630"/>
    </source>
</evidence>
<evidence type="ECO:0000313" key="10">
    <source>
        <dbReference type="Proteomes" id="UP000190135"/>
    </source>
</evidence>
<gene>
    <name evidence="9" type="ORF">SAMN05428963_11134</name>
</gene>
<dbReference type="EMBL" id="FUXL01000011">
    <property type="protein sequence ID" value="SKA28032.1"/>
    <property type="molecule type" value="Genomic_DNA"/>
</dbReference>
<name>A0A1T4SIJ1_9HYPH</name>
<protein>
    <recommendedName>
        <fullName evidence="6">Glycerol-3-phosphate dehydrogenase</fullName>
        <ecNumber evidence="6">1.1.5.3</ecNumber>
    </recommendedName>
</protein>
<dbReference type="Proteomes" id="UP000190135">
    <property type="component" value="Unassembled WGS sequence"/>
</dbReference>
<dbReference type="InterPro" id="IPR000447">
    <property type="entry name" value="G3P_DH_FAD-dep"/>
</dbReference>
<keyword evidence="10" id="KW-1185">Reference proteome</keyword>
<dbReference type="PANTHER" id="PTHR11985">
    <property type="entry name" value="GLYCEROL-3-PHOSPHATE DEHYDROGENASE"/>
    <property type="match status" value="1"/>
</dbReference>
<dbReference type="AlphaFoldDB" id="A0A1T4SIJ1"/>
<comment type="cofactor">
    <cofactor evidence="1 6">
        <name>FAD</name>
        <dbReference type="ChEBI" id="CHEBI:57692"/>
    </cofactor>
</comment>
<dbReference type="SUPFAM" id="SSF51905">
    <property type="entry name" value="FAD/NAD(P)-binding domain"/>
    <property type="match status" value="1"/>
</dbReference>
<evidence type="ECO:0000259" key="7">
    <source>
        <dbReference type="Pfam" id="PF01266"/>
    </source>
</evidence>
<comment type="similarity">
    <text evidence="2 6">Belongs to the FAD-dependent glycerol-3-phosphate dehydrogenase family.</text>
</comment>
<dbReference type="PROSITE" id="PS51257">
    <property type="entry name" value="PROKAR_LIPOPROTEIN"/>
    <property type="match status" value="1"/>
</dbReference>
<evidence type="ECO:0000256" key="4">
    <source>
        <dbReference type="ARBA" id="ARBA00022827"/>
    </source>
</evidence>
<dbReference type="InterPro" id="IPR031656">
    <property type="entry name" value="DAO_C"/>
</dbReference>
<organism evidence="9 10">
    <name type="scientific">Consotaella salsifontis</name>
    <dbReference type="NCBI Taxonomy" id="1365950"/>
    <lineage>
        <taxon>Bacteria</taxon>
        <taxon>Pseudomonadati</taxon>
        <taxon>Pseudomonadota</taxon>
        <taxon>Alphaproteobacteria</taxon>
        <taxon>Hyphomicrobiales</taxon>
        <taxon>Aurantimonadaceae</taxon>
        <taxon>Consotaella</taxon>
    </lineage>
</organism>
<feature type="domain" description="FAD dependent oxidoreductase" evidence="7">
    <location>
        <begin position="17"/>
        <end position="379"/>
    </location>
</feature>
<sequence length="537" mass="58576">MRRRERIERLRQDRPFDLLVIGGGATGCGIAVDAATRGLATALVERFDFCEGTSSRSTKLVHGGVRYLEAAVKHFDRAQFTLVRDALRERGAFLANAPHLSRPLAMVTPIYSWLEVPYLYAGLKLYDLLSGRMNIGHSRLIGASEAKKRFPHLKTQGLKAAVVYYDGQFIDTRMGLALALTAEHAGAAIANHVAVVRLIHEGSRLAGAELEDRLTGERWEVRAKAIINAAGPFADGIRRLDDPAARPILKTSAGVHILLDGRFVPGDAGLLVPKTDDGRVLFILPWQGHALVGTTDTESPPLEHPVVSEADIDYLLDYVRRYTDLPVSRQDVRAAWAGVRPLVFDPDAKDTAALARDHVIIEDRSGLLTISGGKWTTYRLMAEQAVDRAAAQAGLTAIQSRTAQMQVWGATAFSKDGARELAVRFGLASDIADHLHRTYGDVAPAVATLANEERRGERLHPDHPYIEAEVIHALRSEAAERAADVLCRRLTLALVDTDAAMATLPCVVSLMAEELGWDEARKEQEADAAAARLAEAL</sequence>
<dbReference type="EC" id="1.1.5.3" evidence="6"/>
<dbReference type="SUPFAM" id="SSF54373">
    <property type="entry name" value="FAD-linked reductases, C-terminal domain"/>
    <property type="match status" value="1"/>
</dbReference>
<dbReference type="Pfam" id="PF16901">
    <property type="entry name" value="DAO_C"/>
    <property type="match status" value="1"/>
</dbReference>
<dbReference type="Gene3D" id="1.10.8.870">
    <property type="entry name" value="Alpha-glycerophosphate oxidase, cap domain"/>
    <property type="match status" value="1"/>
</dbReference>
<evidence type="ECO:0000256" key="2">
    <source>
        <dbReference type="ARBA" id="ARBA00007330"/>
    </source>
</evidence>
<evidence type="ECO:0000259" key="8">
    <source>
        <dbReference type="Pfam" id="PF16901"/>
    </source>
</evidence>
<dbReference type="PROSITE" id="PS00977">
    <property type="entry name" value="FAD_G3PDH_1"/>
    <property type="match status" value="1"/>
</dbReference>
<dbReference type="PROSITE" id="PS00978">
    <property type="entry name" value="FAD_G3PDH_2"/>
    <property type="match status" value="1"/>
</dbReference>
<evidence type="ECO:0000256" key="1">
    <source>
        <dbReference type="ARBA" id="ARBA00001974"/>
    </source>
</evidence>
<proteinExistence type="inferred from homology"/>
<dbReference type="Gene3D" id="3.30.9.10">
    <property type="entry name" value="D-Amino Acid Oxidase, subunit A, domain 2"/>
    <property type="match status" value="1"/>
</dbReference>